<comment type="caution">
    <text evidence="7">The sequence shown here is derived from an EMBL/GenBank/DDBJ whole genome shotgun (WGS) entry which is preliminary data.</text>
</comment>
<dbReference type="InterPro" id="IPR012337">
    <property type="entry name" value="RNaseH-like_sf"/>
</dbReference>
<gene>
    <name evidence="7" type="ORF">DMN91_008394</name>
</gene>
<evidence type="ECO:0008006" key="8">
    <source>
        <dbReference type="Google" id="ProtNLM"/>
    </source>
</evidence>
<dbReference type="PANTHER" id="PTHR46481:SF10">
    <property type="entry name" value="ZINC FINGER BED DOMAIN-CONTAINING PROTEIN 39"/>
    <property type="match status" value="1"/>
</dbReference>
<evidence type="ECO:0000313" key="7">
    <source>
        <dbReference type="EMBL" id="RLU19835.1"/>
    </source>
</evidence>
<accession>A0A3L8DHB1</accession>
<reference evidence="7" key="1">
    <citation type="journal article" date="2018" name="Genome Res.">
        <title>The genomic architecture and molecular evolution of ant odorant receptors.</title>
        <authorList>
            <person name="McKenzie S.K."/>
            <person name="Kronauer D.J.C."/>
        </authorList>
    </citation>
    <scope>NUCLEOTIDE SEQUENCE [LARGE SCALE GENOMIC DNA]</scope>
    <source>
        <strain evidence="7">Clonal line C1</strain>
    </source>
</reference>
<evidence type="ECO:0000256" key="1">
    <source>
        <dbReference type="ARBA" id="ARBA00004123"/>
    </source>
</evidence>
<evidence type="ECO:0000256" key="2">
    <source>
        <dbReference type="ARBA" id="ARBA00022723"/>
    </source>
</evidence>
<evidence type="ECO:0000256" key="3">
    <source>
        <dbReference type="ARBA" id="ARBA00022771"/>
    </source>
</evidence>
<dbReference type="Proteomes" id="UP000279307">
    <property type="component" value="Chromosome 8"/>
</dbReference>
<proteinExistence type="predicted"/>
<name>A0A3L8DHB1_OOCBI</name>
<dbReference type="Gene3D" id="1.10.10.1070">
    <property type="entry name" value="Zinc finger, BED domain-containing"/>
    <property type="match status" value="1"/>
</dbReference>
<feature type="compositionally biased region" description="Low complexity" evidence="6">
    <location>
        <begin position="64"/>
        <end position="101"/>
    </location>
</feature>
<reference evidence="7" key="2">
    <citation type="submission" date="2018-07" db="EMBL/GenBank/DDBJ databases">
        <authorList>
            <person name="Mckenzie S.K."/>
            <person name="Kronauer D.J.C."/>
        </authorList>
    </citation>
    <scope>NUCLEOTIDE SEQUENCE</scope>
    <source>
        <strain evidence="7">Clonal line C1</strain>
    </source>
</reference>
<keyword evidence="4" id="KW-0862">Zinc</keyword>
<evidence type="ECO:0000256" key="4">
    <source>
        <dbReference type="ARBA" id="ARBA00022833"/>
    </source>
</evidence>
<dbReference type="PANTHER" id="PTHR46481">
    <property type="entry name" value="ZINC FINGER BED DOMAIN-CONTAINING PROTEIN 4"/>
    <property type="match status" value="1"/>
</dbReference>
<sequence length="319" mass="35643">MVTDIVLNEKQYKEEVKSGGKGGGTTNLRNHLKRNHAGNKEVKVALGESETSNKKASNPEEANSSQLQLLSATSTSTSMPMDLSESNLTTTTSSPVPSLSESESRFGYLVKPFVFQPRIDSSFKQIKSFGEGGTRAGEITNAILFMIAKDCMSFQTVDNEGFRNLMKTTVLLYSVPGRKSITKKMEEKYEYLSECEKKLEKIDYFSVTMDIWTDVLNTVNYLGMTAHYEFEGELQSTTIGVTEMTERHISEVIGRWVKTILEDWHINDEKIVVVVTDNGANIKKAVRDTFGSARHVACFAHSIKDPAHFLWKWGPGQIG</sequence>
<dbReference type="OrthoDB" id="7699906at2759"/>
<dbReference type="EMBL" id="QOIP01000008">
    <property type="protein sequence ID" value="RLU19835.1"/>
    <property type="molecule type" value="Genomic_DNA"/>
</dbReference>
<protein>
    <recommendedName>
        <fullName evidence="8">DUF659 domain-containing protein</fullName>
    </recommendedName>
</protein>
<keyword evidence="3" id="KW-0863">Zinc-finger</keyword>
<evidence type="ECO:0000256" key="6">
    <source>
        <dbReference type="SAM" id="MobiDB-lite"/>
    </source>
</evidence>
<evidence type="ECO:0000256" key="5">
    <source>
        <dbReference type="ARBA" id="ARBA00023242"/>
    </source>
</evidence>
<feature type="region of interest" description="Disordered" evidence="6">
    <location>
        <begin position="1"/>
        <end position="101"/>
    </location>
</feature>
<organism evidence="7">
    <name type="scientific">Ooceraea biroi</name>
    <name type="common">Clonal raider ant</name>
    <name type="synonym">Cerapachys biroi</name>
    <dbReference type="NCBI Taxonomy" id="2015173"/>
    <lineage>
        <taxon>Eukaryota</taxon>
        <taxon>Metazoa</taxon>
        <taxon>Ecdysozoa</taxon>
        <taxon>Arthropoda</taxon>
        <taxon>Hexapoda</taxon>
        <taxon>Insecta</taxon>
        <taxon>Pterygota</taxon>
        <taxon>Neoptera</taxon>
        <taxon>Endopterygota</taxon>
        <taxon>Hymenoptera</taxon>
        <taxon>Apocrita</taxon>
        <taxon>Aculeata</taxon>
        <taxon>Formicoidea</taxon>
        <taxon>Formicidae</taxon>
        <taxon>Dorylinae</taxon>
        <taxon>Ooceraea</taxon>
    </lineage>
</organism>
<dbReference type="InterPro" id="IPR052035">
    <property type="entry name" value="ZnF_BED_domain_contain"/>
</dbReference>
<dbReference type="AlphaFoldDB" id="A0A3L8DHB1"/>
<feature type="compositionally biased region" description="Polar residues" evidence="6">
    <location>
        <begin position="54"/>
        <end position="63"/>
    </location>
</feature>
<keyword evidence="2" id="KW-0479">Metal-binding</keyword>
<dbReference type="GO" id="GO:0005634">
    <property type="term" value="C:nucleus"/>
    <property type="evidence" value="ECO:0007669"/>
    <property type="project" value="UniProtKB-SubCell"/>
</dbReference>
<dbReference type="SUPFAM" id="SSF140996">
    <property type="entry name" value="Hermes dimerisation domain"/>
    <property type="match status" value="1"/>
</dbReference>
<dbReference type="SUPFAM" id="SSF53098">
    <property type="entry name" value="Ribonuclease H-like"/>
    <property type="match status" value="1"/>
</dbReference>
<dbReference type="GO" id="GO:0008270">
    <property type="term" value="F:zinc ion binding"/>
    <property type="evidence" value="ECO:0007669"/>
    <property type="project" value="UniProtKB-KW"/>
</dbReference>
<keyword evidence="5" id="KW-0539">Nucleus</keyword>
<comment type="subcellular location">
    <subcellularLocation>
        <location evidence="1">Nucleus</location>
    </subcellularLocation>
</comment>